<protein>
    <submittedName>
        <fullName evidence="2">XRE family transcriptional regulator</fullName>
    </submittedName>
</protein>
<dbReference type="PANTHER" id="PTHR35010:SF2">
    <property type="entry name" value="BLL4672 PROTEIN"/>
    <property type="match status" value="1"/>
</dbReference>
<dbReference type="EMBL" id="LWCS01000023">
    <property type="protein sequence ID" value="OAN37975.1"/>
    <property type="molecule type" value="Genomic_DNA"/>
</dbReference>
<sequence length="280" mass="31643">MDRDALAEFLRRRREAMRPKDVGLPTGTRPRRTVGLRREEVAQLTGMSVDYYGRLEQSRSTQPSPQMVRALARALRLTDDQTDHLYRLAGHAVPDRVAASMHVRPALLFLLDQMRDAAAFICSDTYLLLAQNDLAKRLMGDRTTVTGALEESFAWQWFTDPDSRANVPTDDHAEHSEVTVADLRATWARRRHDCDVRELIESLLAHSAEFAELWARHDVAVRRMQRKSFATRVGPITLDCEVLVTYDGQNLVVLTPPAGSSALDDLRLLRVLGDQAVDSR</sequence>
<dbReference type="STRING" id="912594.AWC12_03740"/>
<dbReference type="Gene3D" id="3.30.450.180">
    <property type="match status" value="1"/>
</dbReference>
<evidence type="ECO:0000313" key="3">
    <source>
        <dbReference type="Proteomes" id="UP000078396"/>
    </source>
</evidence>
<comment type="caution">
    <text evidence="2">The sequence shown here is derived from an EMBL/GenBank/DDBJ whole genome shotgun (WGS) entry which is preliminary data.</text>
</comment>
<accession>A0A178LWE9</accession>
<dbReference type="eggNOG" id="COG1396">
    <property type="taxonomic scope" value="Bacteria"/>
</dbReference>
<evidence type="ECO:0000259" key="1">
    <source>
        <dbReference type="PROSITE" id="PS50943"/>
    </source>
</evidence>
<dbReference type="PROSITE" id="PS50943">
    <property type="entry name" value="HTH_CROC1"/>
    <property type="match status" value="1"/>
</dbReference>
<reference evidence="2 3" key="1">
    <citation type="submission" date="2016-04" db="EMBL/GenBank/DDBJ databases">
        <title>Draft Genome Sequences of Staphylococcus capitis Strain H36, S. capitis Strain H65, S. cohnii Strain H62, S. hominis Strain H69, Mycobacterium iranicum Strain H39, Plantibacter sp. Strain H53, Pseudomonas oryzihabitans Strain H72, and Microbacterium sp. Strain H83, isolated from residential settings.</title>
        <authorList>
            <person name="Lymperopoulou D."/>
            <person name="Adams R.I."/>
            <person name="Lindow S."/>
            <person name="Coil D.A."/>
            <person name="Jospin G."/>
            <person name="Eisen J.A."/>
        </authorList>
    </citation>
    <scope>NUCLEOTIDE SEQUENCE [LARGE SCALE GENOMIC DNA]</scope>
    <source>
        <strain evidence="2 3">H39</strain>
    </source>
</reference>
<dbReference type="OrthoDB" id="3608749at2"/>
<dbReference type="SMART" id="SM00530">
    <property type="entry name" value="HTH_XRE"/>
    <property type="match status" value="1"/>
</dbReference>
<feature type="domain" description="HTH cro/C1-type" evidence="1">
    <location>
        <begin position="35"/>
        <end position="81"/>
    </location>
</feature>
<proteinExistence type="predicted"/>
<dbReference type="Proteomes" id="UP000078396">
    <property type="component" value="Unassembled WGS sequence"/>
</dbReference>
<dbReference type="Pfam" id="PF13560">
    <property type="entry name" value="HTH_31"/>
    <property type="match status" value="1"/>
</dbReference>
<dbReference type="GO" id="GO:0003677">
    <property type="term" value="F:DNA binding"/>
    <property type="evidence" value="ECO:0007669"/>
    <property type="project" value="InterPro"/>
</dbReference>
<dbReference type="InterPro" id="IPR010982">
    <property type="entry name" value="Lambda_DNA-bd_dom_sf"/>
</dbReference>
<dbReference type="AlphaFoldDB" id="A0A178LWE9"/>
<dbReference type="SUPFAM" id="SSF47413">
    <property type="entry name" value="lambda repressor-like DNA-binding domains"/>
    <property type="match status" value="1"/>
</dbReference>
<dbReference type="Gene3D" id="1.10.260.40">
    <property type="entry name" value="lambda repressor-like DNA-binding domains"/>
    <property type="match status" value="1"/>
</dbReference>
<dbReference type="PANTHER" id="PTHR35010">
    <property type="entry name" value="BLL4672 PROTEIN-RELATED"/>
    <property type="match status" value="1"/>
</dbReference>
<dbReference type="RefSeq" id="WP_064282178.1">
    <property type="nucleotide sequence ID" value="NZ_LWCS01000023.1"/>
</dbReference>
<dbReference type="InterPro" id="IPR001387">
    <property type="entry name" value="Cro/C1-type_HTH"/>
</dbReference>
<evidence type="ECO:0000313" key="2">
    <source>
        <dbReference type="EMBL" id="OAN37975.1"/>
    </source>
</evidence>
<name>A0A178LWE9_MYCIR</name>
<dbReference type="InterPro" id="IPR041413">
    <property type="entry name" value="MLTR_LBD"/>
</dbReference>
<dbReference type="Pfam" id="PF17765">
    <property type="entry name" value="MLTR_LBD"/>
    <property type="match status" value="1"/>
</dbReference>
<organism evidence="2 3">
    <name type="scientific">Mycolicibacterium iranicum</name>
    <name type="common">Mycobacterium iranicum</name>
    <dbReference type="NCBI Taxonomy" id="912594"/>
    <lineage>
        <taxon>Bacteria</taxon>
        <taxon>Bacillati</taxon>
        <taxon>Actinomycetota</taxon>
        <taxon>Actinomycetes</taxon>
        <taxon>Mycobacteriales</taxon>
        <taxon>Mycobacteriaceae</taxon>
        <taxon>Mycolicibacterium</taxon>
    </lineage>
</organism>
<gene>
    <name evidence="2" type="ORF">A4X20_20455</name>
</gene>
<dbReference type="CDD" id="cd00093">
    <property type="entry name" value="HTH_XRE"/>
    <property type="match status" value="1"/>
</dbReference>